<evidence type="ECO:0000259" key="1">
    <source>
        <dbReference type="Pfam" id="PF01266"/>
    </source>
</evidence>
<dbReference type="PANTHER" id="PTHR43106:SF1">
    <property type="entry name" value="DEHYDROGENASE-RELATED"/>
    <property type="match status" value="1"/>
</dbReference>
<organism evidence="3 4">
    <name type="scientific">Metallosphaera hakonensis JCM 8857 = DSM 7519</name>
    <dbReference type="NCBI Taxonomy" id="1293036"/>
    <lineage>
        <taxon>Archaea</taxon>
        <taxon>Thermoproteota</taxon>
        <taxon>Thermoprotei</taxon>
        <taxon>Sulfolobales</taxon>
        <taxon>Sulfolobaceae</taxon>
        <taxon>Metallosphaera</taxon>
    </lineage>
</organism>
<evidence type="ECO:0000313" key="3">
    <source>
        <dbReference type="EMBL" id="AWR99480.1"/>
    </source>
</evidence>
<dbReference type="PRINTS" id="PR00368">
    <property type="entry name" value="FADPNR"/>
</dbReference>
<feature type="domain" description="FAD-dependent protein C-terminal" evidence="2">
    <location>
        <begin position="259"/>
        <end position="413"/>
    </location>
</feature>
<dbReference type="SUPFAM" id="SSF51905">
    <property type="entry name" value="FAD/NAD(P)-binding domain"/>
    <property type="match status" value="1"/>
</dbReference>
<evidence type="ECO:0000313" key="4">
    <source>
        <dbReference type="Proteomes" id="UP000247586"/>
    </source>
</evidence>
<dbReference type="Proteomes" id="UP000247586">
    <property type="component" value="Chromosome"/>
</dbReference>
<dbReference type="Gene3D" id="3.50.50.60">
    <property type="entry name" value="FAD/NAD(P)-binding domain"/>
    <property type="match status" value="2"/>
</dbReference>
<dbReference type="PIRSF" id="PIRSF038984">
    <property type="entry name" value="FAD_binding_protein"/>
    <property type="match status" value="1"/>
</dbReference>
<dbReference type="STRING" id="1293036.GCA_001315825_00359"/>
<dbReference type="InterPro" id="IPR006076">
    <property type="entry name" value="FAD-dep_OxRdtase"/>
</dbReference>
<keyword evidence="4" id="KW-1185">Reference proteome</keyword>
<dbReference type="OrthoDB" id="4240at2157"/>
<dbReference type="InterPro" id="IPR049516">
    <property type="entry name" value="FAD-depend_C"/>
</dbReference>
<reference evidence="4" key="3">
    <citation type="submission" date="2020-03" db="EMBL/GenBank/DDBJ databases">
        <title>Sequencing and Assembly of Multiple Reported Metal-Biooxidizing Members of the Extremely Thermoacidophilic Archaeal Family Sulfolobaceae.</title>
        <authorList>
            <person name="Counts J.A."/>
            <person name="Kelly R.M."/>
        </authorList>
    </citation>
    <scope>NUCLEOTIDE SEQUENCE [LARGE SCALE GENOMIC DNA]</scope>
    <source>
        <strain evidence="4">HO1-1</strain>
    </source>
</reference>
<dbReference type="InterPro" id="IPR036188">
    <property type="entry name" value="FAD/NAD-bd_sf"/>
</dbReference>
<dbReference type="AlphaFoldDB" id="A0A2U9ITT5"/>
<sequence length="473" mass="52220">MQYDTVIIGGGPAGLFAAYEIANAIPKDGDYKVLLIDKGVRASRRSCPLLTPKEKCTFCTPCHINYGLGGAGTFSSGIINLRPDIGGELHEILRSWEKAQNLVNYVDSIFVKFGAPKDRLFRPNEERVKEVQRKAAKAGAEFVPIVQRHIGTDKSPMIIEEMTKYVESNGVKISELTEVYQIEKNADMFNLKTNKGEIEAKTVLAAPGRSGASWFYGQAKRLGVDMVSGPLDIGVRVEVESFIMEDLTSAVWDPKVIMYTRKYDDKVRTFCVNPGGFIMKEVYDDGTIGVNGETYVDKKSRNTNFAFLATVKLSDPLEDTIEYGKSVARLMTRLGGEKPILQRLIDFEKGRRSTWERISRSTVKPTLKDVTPGDISMGMPYRVVADLVEGLERLDNMASGIYSSNTLLYAPEIKYYSMKAVIDSNMETVVDNLYVAGDGVGLSRGINIAAATGVLAARGILNKLGIDYQVTSF</sequence>
<dbReference type="Pfam" id="PF01266">
    <property type="entry name" value="DAO"/>
    <property type="match status" value="1"/>
</dbReference>
<dbReference type="RefSeq" id="WP_054836110.1">
    <property type="nucleotide sequence ID" value="NZ_BBBA01000001.1"/>
</dbReference>
<reference evidence="4" key="2">
    <citation type="submission" date="2020-03" db="EMBL/GenBank/DDBJ databases">
        <title>Complete Genome Sequences of Extremely Thermoacidophilic, Metal-Mobilizing Type-Strain Members of the Archaeal Family Sulfolobaceae: Acidianus brierleyi DSM-1651T, Acidianus sulfidivorans DSM-18786T, Metallosphaera hakonensis DSM-7519T, and Metallosphaera prunae DSM-10039T.</title>
        <authorList>
            <person name="Counts J.A."/>
            <person name="Kelly R.M."/>
        </authorList>
    </citation>
    <scope>NUCLEOTIDE SEQUENCE [LARGE SCALE GENOMIC DNA]</scope>
    <source>
        <strain evidence="4">HO1-1</strain>
    </source>
</reference>
<evidence type="ECO:0000259" key="2">
    <source>
        <dbReference type="Pfam" id="PF21688"/>
    </source>
</evidence>
<gene>
    <name evidence="3" type="ORF">DFR87_07040</name>
</gene>
<dbReference type="KEGG" id="mhk:DFR87_07040"/>
<dbReference type="InterPro" id="IPR028348">
    <property type="entry name" value="FAD-binding_protein"/>
</dbReference>
<dbReference type="Pfam" id="PF21688">
    <property type="entry name" value="FAD-depend_C"/>
    <property type="match status" value="1"/>
</dbReference>
<dbReference type="EMBL" id="CP029287">
    <property type="protein sequence ID" value="AWR99480.1"/>
    <property type="molecule type" value="Genomic_DNA"/>
</dbReference>
<feature type="domain" description="FAD dependent oxidoreductase" evidence="1">
    <location>
        <begin position="4"/>
        <end position="214"/>
    </location>
</feature>
<reference evidence="3 4" key="1">
    <citation type="submission" date="2018-05" db="EMBL/GenBank/DDBJ databases">
        <title>Complete Genome Sequences of Extremely Thermoacidophilic, Metal-Mobilizing Type-Strain Members of the Archaeal Family Sulfolobaceae: Acidianus brierleyi DSM-1651T, Acidianus sulfidivorans DSM-18786T, Metallosphaera hakonensis DSM-7519T, and Metallosphaera prunae DSM-10039T.</title>
        <authorList>
            <person name="Counts J.A."/>
            <person name="Kelly R.M."/>
        </authorList>
    </citation>
    <scope>NUCLEOTIDE SEQUENCE [LARGE SCALE GENOMIC DNA]</scope>
    <source>
        <strain evidence="3 4">HO1-1</strain>
    </source>
</reference>
<dbReference type="GeneID" id="36835084"/>
<dbReference type="PANTHER" id="PTHR43106">
    <property type="entry name" value="DEHYDROGENASE-RELATED"/>
    <property type="match status" value="1"/>
</dbReference>
<protein>
    <submittedName>
        <fullName evidence="3">FAD-dependent oxidoreductase</fullName>
    </submittedName>
</protein>
<name>A0A2U9ITT5_9CREN</name>
<accession>A0A2U9ITT5</accession>
<proteinExistence type="predicted"/>